<accession>R7ZEX1</accession>
<feature type="domain" description="Aminoglycoside phosphotransferase" evidence="1">
    <location>
        <begin position="26"/>
        <end position="230"/>
    </location>
</feature>
<dbReference type="GO" id="GO:0016301">
    <property type="term" value="F:kinase activity"/>
    <property type="evidence" value="ECO:0007669"/>
    <property type="project" value="UniProtKB-KW"/>
</dbReference>
<keyword evidence="2" id="KW-0418">Kinase</keyword>
<sequence length="311" mass="36493">MNTKDILKRFGLEIDKEPISIYPFSPVYKVQYGQQQVIIKKTQSPLSAAQKLMRFTESLNLAQVNIVTPVESDTFTNPLVIEKDVFVMYPFIEGYTYTAKDEEIYAAGQLLGKIHYLSPQTNNYQLPVYDVFDFTKQEVTDHMIAIRQHIQHTKRELSVDLVEEKLIQAVNQQTELQEIKLPYVATPYDYKANNLIYTPAPYLIDPDNATWIPRIFDLALSLLLFHNELETAPDTLFNPKQWELFLSGYTKWITLTTLEKKHWQYAVSHVFLDEVMWLMAEYEEDWINDEQYNLFKSIIQIFMDSSAYLLE</sequence>
<gene>
    <name evidence="2" type="ORF">H131_10538</name>
</gene>
<dbReference type="Pfam" id="PF01636">
    <property type="entry name" value="APH"/>
    <property type="match status" value="1"/>
</dbReference>
<dbReference type="PATRIC" id="fig|1285586.5.peg.2134"/>
<name>R7ZEX1_LYSSH</name>
<comment type="caution">
    <text evidence="2">The sequence shown here is derived from an EMBL/GenBank/DDBJ whole genome shotgun (WGS) entry which is preliminary data.</text>
</comment>
<dbReference type="SUPFAM" id="SSF56112">
    <property type="entry name" value="Protein kinase-like (PK-like)"/>
    <property type="match status" value="1"/>
</dbReference>
<dbReference type="InterPro" id="IPR011009">
    <property type="entry name" value="Kinase-like_dom_sf"/>
</dbReference>
<evidence type="ECO:0000313" key="2">
    <source>
        <dbReference type="EMBL" id="EON72571.1"/>
    </source>
</evidence>
<evidence type="ECO:0000259" key="1">
    <source>
        <dbReference type="Pfam" id="PF01636"/>
    </source>
</evidence>
<dbReference type="HOGENOM" id="CLU_908815_0_0_9"/>
<dbReference type="Proteomes" id="UP000013911">
    <property type="component" value="Unassembled WGS sequence"/>
</dbReference>
<proteinExistence type="predicted"/>
<dbReference type="Gene3D" id="3.90.1200.10">
    <property type="match status" value="1"/>
</dbReference>
<dbReference type="RefSeq" id="WP_010859056.1">
    <property type="nucleotide sequence ID" value="NZ_KB933398.1"/>
</dbReference>
<keyword evidence="2" id="KW-0808">Transferase</keyword>
<dbReference type="AlphaFoldDB" id="R7ZEX1"/>
<protein>
    <submittedName>
        <fullName evidence="2">Putative homoserine kinase type II</fullName>
    </submittedName>
</protein>
<organism evidence="2 3">
    <name type="scientific">Lysinibacillus sphaericus OT4b.31</name>
    <dbReference type="NCBI Taxonomy" id="1285586"/>
    <lineage>
        <taxon>Bacteria</taxon>
        <taxon>Bacillati</taxon>
        <taxon>Bacillota</taxon>
        <taxon>Bacilli</taxon>
        <taxon>Bacillales</taxon>
        <taxon>Bacillaceae</taxon>
        <taxon>Lysinibacillus</taxon>
    </lineage>
</organism>
<dbReference type="eggNOG" id="COG2334">
    <property type="taxonomic scope" value="Bacteria"/>
</dbReference>
<dbReference type="OrthoDB" id="2706791at2"/>
<reference evidence="2 3" key="1">
    <citation type="submission" date="2013-04" db="EMBL/GenBank/DDBJ databases">
        <title>Draft genome of the heavy metal tolerant bacterium Lysinibacillus sphaericus strain OT4b.31.</title>
        <authorList>
            <person name="Pena-Montenegro T.D."/>
            <person name="Dussan J."/>
        </authorList>
    </citation>
    <scope>NUCLEOTIDE SEQUENCE [LARGE SCALE GENOMIC DNA]</scope>
    <source>
        <strain evidence="2 3">OT4b.31</strain>
    </source>
</reference>
<evidence type="ECO:0000313" key="3">
    <source>
        <dbReference type="Proteomes" id="UP000013911"/>
    </source>
</evidence>
<dbReference type="EMBL" id="AQPX01000017">
    <property type="protein sequence ID" value="EON72571.1"/>
    <property type="molecule type" value="Genomic_DNA"/>
</dbReference>
<dbReference type="InterPro" id="IPR002575">
    <property type="entry name" value="Aminoglycoside_PTrfase"/>
</dbReference>